<proteinExistence type="predicted"/>
<name>A0AAN7XWL4_ELEMC</name>
<sequence length="208" mass="22569">MYSCNSLLTSSKKWTLQTGHDKWVRRAPLCPLRFWPSLQHSSPAAVKGAIHRPGRLQNPGSFLKQDVCLRPPSPQINNPQNLISGGRVEALESHYFHIPYPGALGLLRECGRPGAEKAQGCGGNLRPCARLQGEMSPGCITLGSGGRSRGIMPQGGEGDLANMLIQLTFHKTMGSSAVSGYCCYKQTGKCLHSVKDILYLLKTLQSNP</sequence>
<dbReference type="AlphaFoldDB" id="A0AAN7XWL4"/>
<dbReference type="EMBL" id="JAUZQC010000008">
    <property type="protein sequence ID" value="KAK5867325.1"/>
    <property type="molecule type" value="Genomic_DNA"/>
</dbReference>
<keyword evidence="2" id="KW-1185">Reference proteome</keyword>
<organism evidence="1 2">
    <name type="scientific">Eleginops maclovinus</name>
    <name type="common">Patagonian blennie</name>
    <name type="synonym">Eleginus maclovinus</name>
    <dbReference type="NCBI Taxonomy" id="56733"/>
    <lineage>
        <taxon>Eukaryota</taxon>
        <taxon>Metazoa</taxon>
        <taxon>Chordata</taxon>
        <taxon>Craniata</taxon>
        <taxon>Vertebrata</taxon>
        <taxon>Euteleostomi</taxon>
        <taxon>Actinopterygii</taxon>
        <taxon>Neopterygii</taxon>
        <taxon>Teleostei</taxon>
        <taxon>Neoteleostei</taxon>
        <taxon>Acanthomorphata</taxon>
        <taxon>Eupercaria</taxon>
        <taxon>Perciformes</taxon>
        <taxon>Notothenioidei</taxon>
        <taxon>Eleginopidae</taxon>
        <taxon>Eleginops</taxon>
    </lineage>
</organism>
<evidence type="ECO:0000313" key="2">
    <source>
        <dbReference type="Proteomes" id="UP001346869"/>
    </source>
</evidence>
<evidence type="ECO:0000313" key="1">
    <source>
        <dbReference type="EMBL" id="KAK5867325.1"/>
    </source>
</evidence>
<reference evidence="1 2" key="1">
    <citation type="journal article" date="2023" name="Genes (Basel)">
        <title>Chromosome-Level Genome Assembly and Circadian Gene Repertoire of the Patagonia Blennie Eleginops maclovinus-The Closest Ancestral Proxy of Antarctic Cryonotothenioids.</title>
        <authorList>
            <person name="Cheng C.C."/>
            <person name="Rivera-Colon A.G."/>
            <person name="Minhas B.F."/>
            <person name="Wilson L."/>
            <person name="Rayamajhi N."/>
            <person name="Vargas-Chacoff L."/>
            <person name="Catchen J.M."/>
        </authorList>
    </citation>
    <scope>NUCLEOTIDE SEQUENCE [LARGE SCALE GENOMIC DNA]</scope>
    <source>
        <strain evidence="1">JMC-PN-2008</strain>
    </source>
</reference>
<reference evidence="1 2" key="2">
    <citation type="journal article" date="2023" name="Mol. Biol. Evol.">
        <title>Genomics of Secondarily Temperate Adaptation in the Only Non-Antarctic Icefish.</title>
        <authorList>
            <person name="Rivera-Colon A.G."/>
            <person name="Rayamajhi N."/>
            <person name="Minhas B.F."/>
            <person name="Madrigal G."/>
            <person name="Bilyk K.T."/>
            <person name="Yoon V."/>
            <person name="Hune M."/>
            <person name="Gregory S."/>
            <person name="Cheng C.H.C."/>
            <person name="Catchen J.M."/>
        </authorList>
    </citation>
    <scope>NUCLEOTIDE SEQUENCE [LARGE SCALE GENOMIC DNA]</scope>
    <source>
        <strain evidence="1">JMC-PN-2008</strain>
    </source>
</reference>
<dbReference type="Proteomes" id="UP001346869">
    <property type="component" value="Unassembled WGS sequence"/>
</dbReference>
<accession>A0AAN7XWL4</accession>
<comment type="caution">
    <text evidence="1">The sequence shown here is derived from an EMBL/GenBank/DDBJ whole genome shotgun (WGS) entry which is preliminary data.</text>
</comment>
<protein>
    <submittedName>
        <fullName evidence="1">Uncharacterized protein</fullName>
    </submittedName>
</protein>
<gene>
    <name evidence="1" type="ORF">PBY51_011828</name>
</gene>